<gene>
    <name evidence="2" type="ORF">TRAPUB_9148</name>
</gene>
<dbReference type="PANTHER" id="PTHR31252:SF11">
    <property type="entry name" value="DUF4419 DOMAIN-CONTAINING PROTEIN"/>
    <property type="match status" value="1"/>
</dbReference>
<dbReference type="InterPro" id="IPR025533">
    <property type="entry name" value="DUF4419"/>
</dbReference>
<sequence>MAALLQCSIGKDEQRTLSADSNGFVHAVLNAYAAHHHLVIRPDDVWIAILTQLSFYVNAHAEELRAYFVAHEGTRRLIVEDVGTRHSVDFGRLARAMTREIHKNVVDSTLAEWILPDFTTTTIKDSTICSVLMMSTLKAYFEYYVSIICGIPTVTLEGTKADWERIVKRLDRLHELGDEPSAWANMLYPILRRFVSAFDGKPDTVFWKHVVYRQEEICGQDDLNGWLTAFCVWTNKGKWNAGPLPELLTIPRPAPTVVAPGPRPEFVKPTSTPTPTRRMRLAKMISAPFRARARKSEDGADQHDEAAEDTTAECDPSSQSILTIGDYTASYTLDGIPYFTIAVGSIPAGYAEVDVTVVDNGQPFPCKMIAGHLATAATAKDPGGALNTIAPAPQWFMIEKKTS</sequence>
<organism evidence="2 3">
    <name type="scientific">Trametes pubescens</name>
    <name type="common">White-rot fungus</name>
    <dbReference type="NCBI Taxonomy" id="154538"/>
    <lineage>
        <taxon>Eukaryota</taxon>
        <taxon>Fungi</taxon>
        <taxon>Dikarya</taxon>
        <taxon>Basidiomycota</taxon>
        <taxon>Agaricomycotina</taxon>
        <taxon>Agaricomycetes</taxon>
        <taxon>Polyporales</taxon>
        <taxon>Polyporaceae</taxon>
        <taxon>Trametes</taxon>
    </lineage>
</organism>
<keyword evidence="3" id="KW-1185">Reference proteome</keyword>
<name>A0A1M2W359_TRAPU</name>
<proteinExistence type="predicted"/>
<evidence type="ECO:0000313" key="2">
    <source>
        <dbReference type="EMBL" id="OJT14288.1"/>
    </source>
</evidence>
<dbReference type="Proteomes" id="UP000184267">
    <property type="component" value="Unassembled WGS sequence"/>
</dbReference>
<feature type="region of interest" description="Disordered" evidence="1">
    <location>
        <begin position="290"/>
        <end position="317"/>
    </location>
</feature>
<accession>A0A1M2W359</accession>
<evidence type="ECO:0000256" key="1">
    <source>
        <dbReference type="SAM" id="MobiDB-lite"/>
    </source>
</evidence>
<comment type="caution">
    <text evidence="2">The sequence shown here is derived from an EMBL/GenBank/DDBJ whole genome shotgun (WGS) entry which is preliminary data.</text>
</comment>
<dbReference type="OrthoDB" id="9978173at2759"/>
<reference evidence="2 3" key="1">
    <citation type="submission" date="2016-10" db="EMBL/GenBank/DDBJ databases">
        <title>Genome sequence of the basidiomycete white-rot fungus Trametes pubescens.</title>
        <authorList>
            <person name="Makela M.R."/>
            <person name="Granchi Z."/>
            <person name="Peng M."/>
            <person name="De Vries R.P."/>
            <person name="Grigoriev I."/>
            <person name="Riley R."/>
            <person name="Hilden K."/>
        </authorList>
    </citation>
    <scope>NUCLEOTIDE SEQUENCE [LARGE SCALE GENOMIC DNA]</scope>
    <source>
        <strain evidence="2 3">FBCC735</strain>
    </source>
</reference>
<evidence type="ECO:0000313" key="3">
    <source>
        <dbReference type="Proteomes" id="UP000184267"/>
    </source>
</evidence>
<dbReference type="PANTHER" id="PTHR31252">
    <property type="entry name" value="DUF4419 DOMAIN-CONTAINING PROTEIN"/>
    <property type="match status" value="1"/>
</dbReference>
<dbReference type="AlphaFoldDB" id="A0A1M2W359"/>
<dbReference type="Pfam" id="PF14388">
    <property type="entry name" value="DUF4419"/>
    <property type="match status" value="2"/>
</dbReference>
<dbReference type="EMBL" id="MNAD01000308">
    <property type="protein sequence ID" value="OJT14288.1"/>
    <property type="molecule type" value="Genomic_DNA"/>
</dbReference>
<dbReference type="STRING" id="154538.A0A1M2W359"/>
<protein>
    <submittedName>
        <fullName evidence="2">Uncharacterized protein</fullName>
    </submittedName>
</protein>
<feature type="compositionally biased region" description="Basic and acidic residues" evidence="1">
    <location>
        <begin position="294"/>
        <end position="305"/>
    </location>
</feature>